<protein>
    <submittedName>
        <fullName evidence="2">SdpI/YhfL family protein</fullName>
    </submittedName>
</protein>
<feature type="transmembrane region" description="Helical" evidence="1">
    <location>
        <begin position="6"/>
        <end position="24"/>
    </location>
</feature>
<dbReference type="InterPro" id="IPR025962">
    <property type="entry name" value="SdpI/YhfL"/>
</dbReference>
<keyword evidence="1" id="KW-0812">Transmembrane</keyword>
<keyword evidence="3" id="KW-1185">Reference proteome</keyword>
<evidence type="ECO:0000256" key="1">
    <source>
        <dbReference type="SAM" id="Phobius"/>
    </source>
</evidence>
<name>A0ABX4N0W1_9MICC</name>
<feature type="transmembrane region" description="Helical" evidence="1">
    <location>
        <begin position="86"/>
        <end position="106"/>
    </location>
</feature>
<organism evidence="2 3">
    <name type="scientific">Glutamicibacter mysorens</name>
    <dbReference type="NCBI Taxonomy" id="257984"/>
    <lineage>
        <taxon>Bacteria</taxon>
        <taxon>Bacillati</taxon>
        <taxon>Actinomycetota</taxon>
        <taxon>Actinomycetes</taxon>
        <taxon>Micrococcales</taxon>
        <taxon>Micrococcaceae</taxon>
        <taxon>Glutamicibacter</taxon>
    </lineage>
</organism>
<proteinExistence type="predicted"/>
<evidence type="ECO:0000313" key="2">
    <source>
        <dbReference type="EMBL" id="PJJ45288.1"/>
    </source>
</evidence>
<feature type="transmembrane region" description="Helical" evidence="1">
    <location>
        <begin position="59"/>
        <end position="80"/>
    </location>
</feature>
<keyword evidence="1" id="KW-1133">Transmembrane helix</keyword>
<keyword evidence="1" id="KW-0472">Membrane</keyword>
<dbReference type="Proteomes" id="UP000229263">
    <property type="component" value="Unassembled WGS sequence"/>
</dbReference>
<dbReference type="RefSeq" id="WP_066143252.1">
    <property type="nucleotide sequence ID" value="NZ_PGEY01000001.1"/>
</dbReference>
<dbReference type="Pfam" id="PF13630">
    <property type="entry name" value="SdpI"/>
    <property type="match status" value="1"/>
</dbReference>
<reference evidence="2 3" key="1">
    <citation type="submission" date="2017-11" db="EMBL/GenBank/DDBJ databases">
        <title>Sequencing the genomes of 1000 actinobacteria strains.</title>
        <authorList>
            <person name="Klenk H.-P."/>
        </authorList>
    </citation>
    <scope>NUCLEOTIDE SEQUENCE [LARGE SCALE GENOMIC DNA]</scope>
    <source>
        <strain evidence="2 3">DSM 12798</strain>
    </source>
</reference>
<gene>
    <name evidence="2" type="ORF">ATK23_2551</name>
</gene>
<sequence>MDPAGFIPFMLGLLGITLVAAFLAPMARDGKLARNAAIGIKTRHTLASDEAWLAGHRKAASLMAAASWAGWAMLAGAAILCVLGQFGFAFATTGAGYLAVITLLMISAAKANRAAQGV</sequence>
<evidence type="ECO:0000313" key="3">
    <source>
        <dbReference type="Proteomes" id="UP000229263"/>
    </source>
</evidence>
<dbReference type="EMBL" id="PGEY01000001">
    <property type="protein sequence ID" value="PJJ45288.1"/>
    <property type="molecule type" value="Genomic_DNA"/>
</dbReference>
<comment type="caution">
    <text evidence="2">The sequence shown here is derived from an EMBL/GenBank/DDBJ whole genome shotgun (WGS) entry which is preliminary data.</text>
</comment>
<accession>A0ABX4N0W1</accession>